<evidence type="ECO:0000313" key="2">
    <source>
        <dbReference type="Proteomes" id="UP000016714"/>
    </source>
</evidence>
<gene>
    <name evidence="1" type="ORF">N646_1909</name>
</gene>
<reference evidence="1 2" key="1">
    <citation type="journal article" date="2015" name="Genome Announc.">
        <title>Complete genome sequence of Vibrio alginolyticus ATCC 17749.</title>
        <authorList>
            <person name="Liu X.F."/>
            <person name="Cao Y."/>
            <person name="Zhang H.L."/>
            <person name="Chen Y.J."/>
            <person name="Hu C.J."/>
        </authorList>
    </citation>
    <scope>NUCLEOTIDE SEQUENCE [LARGE SCALE GENOMIC DNA]</scope>
    <source>
        <strain evidence="2">ATCC 17749 / DSM 2171 / NBRC 15630 / NCIMB 1903 / NCTC 12160 / XII-53</strain>
    </source>
</reference>
<organism evidence="1 2">
    <name type="scientific">Vibrio alginolyticus (strain ATCC 17749 / DSM 2171 / NBRC 15630 / NCIMB 1903 / NCTC 12160 / XII-53)</name>
    <dbReference type="NCBI Taxonomy" id="1219076"/>
    <lineage>
        <taxon>Bacteria</taxon>
        <taxon>Pseudomonadati</taxon>
        <taxon>Pseudomonadota</taxon>
        <taxon>Gammaproteobacteria</taxon>
        <taxon>Vibrionales</taxon>
        <taxon>Vibrionaceae</taxon>
        <taxon>Vibrio</taxon>
    </lineage>
</organism>
<dbReference type="HOGENOM" id="CLU_3123945_0_0_6"/>
<dbReference type="Proteomes" id="UP000016714">
    <property type="component" value="Chromosome 1"/>
</dbReference>
<protein>
    <submittedName>
        <fullName evidence="1">Uncharacterized protein</fullName>
    </submittedName>
</protein>
<proteinExistence type="predicted"/>
<dbReference type="AlphaFoldDB" id="A0A2I3CBS8"/>
<dbReference type="EMBL" id="CP006718">
    <property type="protein sequence ID" value="AGV17736.1"/>
    <property type="molecule type" value="Genomic_DNA"/>
</dbReference>
<dbReference type="KEGG" id="vag:N646_1909"/>
<sequence length="50" mass="5502">MTTRVSSGEGQTRKLLTTLANAKLGMRRRKVATNVATTLKFEKLNIAPID</sequence>
<accession>A0A2I3CBS8</accession>
<name>A0A2I3CBS8_VIBAX</name>
<evidence type="ECO:0000313" key="1">
    <source>
        <dbReference type="EMBL" id="AGV17736.1"/>
    </source>
</evidence>